<protein>
    <submittedName>
        <fullName evidence="9">Membrane protein</fullName>
    </submittedName>
</protein>
<dbReference type="Pfam" id="PF01594">
    <property type="entry name" value="AI-2E_transport"/>
    <property type="match status" value="1"/>
</dbReference>
<dbReference type="InterPro" id="IPR002549">
    <property type="entry name" value="AI-2E-like"/>
</dbReference>
<evidence type="ECO:0000256" key="5">
    <source>
        <dbReference type="ARBA" id="ARBA00022692"/>
    </source>
</evidence>
<dbReference type="Proteomes" id="UP000066480">
    <property type="component" value="Chromosome"/>
</dbReference>
<feature type="transmembrane region" description="Helical" evidence="8">
    <location>
        <begin position="227"/>
        <end position="249"/>
    </location>
</feature>
<feature type="transmembrane region" description="Helical" evidence="8">
    <location>
        <begin position="289"/>
        <end position="305"/>
    </location>
</feature>
<keyword evidence="3" id="KW-0813">Transport</keyword>
<comment type="subcellular location">
    <subcellularLocation>
        <location evidence="1">Cell membrane</location>
        <topology evidence="1">Multi-pass membrane protein</topology>
    </subcellularLocation>
</comment>
<dbReference type="PANTHER" id="PTHR21716:SF53">
    <property type="entry name" value="PERMEASE PERM-RELATED"/>
    <property type="match status" value="1"/>
</dbReference>
<evidence type="ECO:0000313" key="9">
    <source>
        <dbReference type="EMBL" id="AKU18755.1"/>
    </source>
</evidence>
<keyword evidence="7 8" id="KW-0472">Membrane</keyword>
<dbReference type="GO" id="GO:0055085">
    <property type="term" value="P:transmembrane transport"/>
    <property type="evidence" value="ECO:0007669"/>
    <property type="project" value="TreeGrafter"/>
</dbReference>
<dbReference type="GO" id="GO:0005886">
    <property type="term" value="C:plasma membrane"/>
    <property type="evidence" value="ECO:0007669"/>
    <property type="project" value="UniProtKB-SubCell"/>
</dbReference>
<keyword evidence="6 8" id="KW-1133">Transmembrane helix</keyword>
<keyword evidence="10" id="KW-1185">Reference proteome</keyword>
<keyword evidence="5 8" id="KW-0812">Transmembrane</keyword>
<feature type="transmembrane region" description="Helical" evidence="8">
    <location>
        <begin position="162"/>
        <end position="191"/>
    </location>
</feature>
<dbReference type="EMBL" id="CP011112">
    <property type="protein sequence ID" value="AKU18755.1"/>
    <property type="molecule type" value="Genomic_DNA"/>
</dbReference>
<dbReference type="AlphaFoldDB" id="A0A0K1JQD4"/>
<accession>A0A0K1JQD4</accession>
<evidence type="ECO:0000313" key="10">
    <source>
        <dbReference type="Proteomes" id="UP000066480"/>
    </source>
</evidence>
<dbReference type="STRING" id="571913.VV02_08360"/>
<dbReference type="PANTHER" id="PTHR21716">
    <property type="entry name" value="TRANSMEMBRANE PROTEIN"/>
    <property type="match status" value="1"/>
</dbReference>
<evidence type="ECO:0000256" key="6">
    <source>
        <dbReference type="ARBA" id="ARBA00022989"/>
    </source>
</evidence>
<sequence>MDPDETPAPAAPPSAVSRGDVIGGGFRWSAGWALRTIVILLALYLLQRALAPLWVAILPIILALVLSTVLWPPTRWLRQRGFPPALAAACSILGAFAIIGGIIAAIVPSVVDQSEDLANKAIAGVNEVRDWAQGPPLNVRPDQIDDGVAAITDKLRESGSSIAGGVFSGVSTAGSLIVTLVLSLILSFFFIKDGPRFLPWLRGVVGEGPGAHLTELLSRMWNTLGGFIRTQAIVSAVDAVLIGGGLVILRVPLALPLAVLTFLGGFIPIVGATVAGALAVLVALVTKSWVTALIVLGIVIAVQQLEGHVLQPALQSRSMNLHPALVLLGIAVGSHGNGIIGAFLAVPTVALLSVLIRYLGEQVDLRTGAKKAADITAVTPHGLVAAQSGEAAAPQE</sequence>
<evidence type="ECO:0000256" key="8">
    <source>
        <dbReference type="SAM" id="Phobius"/>
    </source>
</evidence>
<feature type="transmembrane region" description="Helical" evidence="8">
    <location>
        <begin position="325"/>
        <end position="356"/>
    </location>
</feature>
<feature type="transmembrane region" description="Helical" evidence="8">
    <location>
        <begin position="85"/>
        <end position="107"/>
    </location>
</feature>
<gene>
    <name evidence="9" type="ORF">VV02_08360</name>
</gene>
<evidence type="ECO:0000256" key="3">
    <source>
        <dbReference type="ARBA" id="ARBA00022448"/>
    </source>
</evidence>
<comment type="similarity">
    <text evidence="2">Belongs to the autoinducer-2 exporter (AI-2E) (TC 2.A.86) family.</text>
</comment>
<feature type="transmembrane region" description="Helical" evidence="8">
    <location>
        <begin position="255"/>
        <end position="282"/>
    </location>
</feature>
<evidence type="ECO:0000256" key="1">
    <source>
        <dbReference type="ARBA" id="ARBA00004651"/>
    </source>
</evidence>
<evidence type="ECO:0000256" key="4">
    <source>
        <dbReference type="ARBA" id="ARBA00022475"/>
    </source>
</evidence>
<dbReference type="PATRIC" id="fig|571913.6.peg.1713"/>
<name>A0A0K1JQD4_9MICO</name>
<dbReference type="KEGG" id="lmoi:VV02_08360"/>
<evidence type="ECO:0000256" key="2">
    <source>
        <dbReference type="ARBA" id="ARBA00009773"/>
    </source>
</evidence>
<proteinExistence type="inferred from homology"/>
<reference evidence="9 10" key="1">
    <citation type="submission" date="2015-03" db="EMBL/GenBank/DDBJ databases">
        <title>Luteipulveratus halotolerans sp. nov., a novel actinobacterium (Dermacoccaceae) from Sarawak, Malaysia.</title>
        <authorList>
            <person name="Juboi H."/>
            <person name="Basik A."/>
            <person name="Shamsul S.S."/>
            <person name="Arnold P."/>
            <person name="Schmitt E.K."/>
            <person name="Sanglier J.-J."/>
            <person name="Yeo T."/>
        </authorList>
    </citation>
    <scope>NUCLEOTIDE SEQUENCE [LARGE SCALE GENOMIC DNA]</scope>
    <source>
        <strain evidence="9 10">MN07-A0370</strain>
    </source>
</reference>
<evidence type="ECO:0000256" key="7">
    <source>
        <dbReference type="ARBA" id="ARBA00023136"/>
    </source>
</evidence>
<feature type="transmembrane region" description="Helical" evidence="8">
    <location>
        <begin position="53"/>
        <end position="73"/>
    </location>
</feature>
<keyword evidence="4" id="KW-1003">Cell membrane</keyword>
<organism evidence="9 10">
    <name type="scientific">Luteipulveratus mongoliensis</name>
    <dbReference type="NCBI Taxonomy" id="571913"/>
    <lineage>
        <taxon>Bacteria</taxon>
        <taxon>Bacillati</taxon>
        <taxon>Actinomycetota</taxon>
        <taxon>Actinomycetes</taxon>
        <taxon>Micrococcales</taxon>
        <taxon>Dermacoccaceae</taxon>
        <taxon>Luteipulveratus</taxon>
    </lineage>
</organism>